<comment type="caution">
    <text evidence="5">The sequence shown here is derived from an EMBL/GenBank/DDBJ whole genome shotgun (WGS) entry which is preliminary data.</text>
</comment>
<dbReference type="InterPro" id="IPR010044">
    <property type="entry name" value="MTAP"/>
</dbReference>
<feature type="binding site" evidence="3">
    <location>
        <begin position="60"/>
        <end position="61"/>
    </location>
    <ligand>
        <name>phosphate</name>
        <dbReference type="ChEBI" id="CHEBI:43474"/>
    </ligand>
</feature>
<evidence type="ECO:0000256" key="2">
    <source>
        <dbReference type="ARBA" id="ARBA00022679"/>
    </source>
</evidence>
<dbReference type="InterPro" id="IPR035994">
    <property type="entry name" value="Nucleoside_phosphorylase_sf"/>
</dbReference>
<comment type="pathway">
    <text evidence="3">Purine metabolism; purine nucleoside salvage.</text>
</comment>
<feature type="site" description="Important for substrate specificity" evidence="3">
    <location>
        <position position="175"/>
    </location>
</feature>
<dbReference type="RefSeq" id="WP_218254292.1">
    <property type="nucleotide sequence ID" value="NZ_JABXWD010000732.1"/>
</dbReference>
<feature type="binding site" evidence="3">
    <location>
        <position position="10"/>
    </location>
    <ligand>
        <name>phosphate</name>
        <dbReference type="ChEBI" id="CHEBI:43474"/>
    </ligand>
</feature>
<feature type="binding site" evidence="3">
    <location>
        <begin position="217"/>
        <end position="219"/>
    </location>
    <ligand>
        <name>substrate</name>
    </ligand>
</feature>
<comment type="miscellaneous">
    <text evidence="3">Although this enzyme belongs to the family of MTA phosphorylases based on sequence homology, it has been shown that conserved amino acid substitutions in the substrate binding pocket convert the substrate specificity of this enzyme from 6-aminopurines to 6-oxopurines.</text>
</comment>
<dbReference type="Pfam" id="PF01048">
    <property type="entry name" value="PNP_UDP_1"/>
    <property type="match status" value="1"/>
</dbReference>
<dbReference type="CDD" id="cd09010">
    <property type="entry name" value="MTAP_SsMTAPII_like_MTIP"/>
    <property type="match status" value="1"/>
</dbReference>
<dbReference type="Proteomes" id="UP001196980">
    <property type="component" value="Unassembled WGS sequence"/>
</dbReference>
<dbReference type="InterPro" id="IPR000845">
    <property type="entry name" value="Nucleoside_phosphorylase_d"/>
</dbReference>
<dbReference type="HAMAP" id="MF_01963">
    <property type="entry name" value="MTAP"/>
    <property type="match status" value="1"/>
</dbReference>
<dbReference type="EMBL" id="JABXWD010000732">
    <property type="protein sequence ID" value="MBV6343678.1"/>
    <property type="molecule type" value="Genomic_DNA"/>
</dbReference>
<dbReference type="NCBIfam" id="TIGR01694">
    <property type="entry name" value="MTAP"/>
    <property type="match status" value="1"/>
</dbReference>
<comment type="function">
    <text evidence="3">Catalyzes the reversible phosphorylation of S-methyl-5'-thioinosine (MTI) to hypoxanthine and 5-methylthioribose-1-phosphate. Involved in the breakdown of S-methyl-5'-thioadenosine (MTA), a major by-product of polyamine biosynthesis. Catabolism of (MTA) occurs via deamination to MTI and phosphorolysis to hypoxanthine.</text>
</comment>
<protein>
    <recommendedName>
        <fullName evidence="3">Probable S-methyl-5'-thioinosine phosphorylase</fullName>
        <ecNumber evidence="3">2.4.2.44</ecNumber>
    </recommendedName>
    <alternativeName>
        <fullName evidence="3">5'-methylthioinosine phosphorylase</fullName>
        <shortName evidence="3">MTI phosphorylase</shortName>
        <shortName evidence="3">MTIP</shortName>
    </alternativeName>
</protein>
<dbReference type="NCBIfam" id="NF006599">
    <property type="entry name" value="PRK09136.1"/>
    <property type="match status" value="1"/>
</dbReference>
<gene>
    <name evidence="5" type="primary">mtnP</name>
    <name evidence="5" type="ORF">HWQ67_19090</name>
</gene>
<dbReference type="GO" id="GO:0017061">
    <property type="term" value="F:S-methyl-5-thioadenosine phosphorylase activity"/>
    <property type="evidence" value="ECO:0007669"/>
    <property type="project" value="UniProtKB-EC"/>
</dbReference>
<evidence type="ECO:0000313" key="5">
    <source>
        <dbReference type="EMBL" id="MBV6343678.1"/>
    </source>
</evidence>
<keyword evidence="1 3" id="KW-0328">Glycosyltransferase</keyword>
<organism evidence="5 6">
    <name type="scientific">Candidatus Magnetobacterium casense</name>
    <dbReference type="NCBI Taxonomy" id="1455061"/>
    <lineage>
        <taxon>Bacteria</taxon>
        <taxon>Pseudomonadati</taxon>
        <taxon>Nitrospirota</taxon>
        <taxon>Thermodesulfovibrionia</taxon>
        <taxon>Thermodesulfovibrionales</taxon>
        <taxon>Candidatus Magnetobacteriaceae</taxon>
        <taxon>Candidatus Magnetobacterium</taxon>
    </lineage>
</organism>
<dbReference type="Gene3D" id="3.40.50.1580">
    <property type="entry name" value="Nucleoside phosphorylase domain"/>
    <property type="match status" value="1"/>
</dbReference>
<reference evidence="5 6" key="1">
    <citation type="journal article" date="2020" name="J Geophys Res Biogeosci">
        <title>Magnetotaxis as an Adaptation to Enable Bacterial Shuttling of Microbial Sulfur and Sulfur Cycling Across Aquatic Oxic#Anoxic Interfaces.</title>
        <authorList>
            <person name="Li J."/>
            <person name="Liu P."/>
            <person name="Wang J."/>
            <person name="Roberts A.P."/>
            <person name="Pan Y."/>
        </authorList>
    </citation>
    <scope>NUCLEOTIDE SEQUENCE [LARGE SCALE GENOMIC DNA]</scope>
    <source>
        <strain evidence="5 6">MYR-1_YQ</strain>
    </source>
</reference>
<name>A0ABS6S496_9BACT</name>
<keyword evidence="6" id="KW-1185">Reference proteome</keyword>
<keyword evidence="2 3" id="KW-0808">Transferase</keyword>
<dbReference type="PANTHER" id="PTHR42679">
    <property type="entry name" value="S-METHYL-5'-THIOADENOSINE PHOSPHORYLASE"/>
    <property type="match status" value="1"/>
</dbReference>
<accession>A0ABS6S496</accession>
<evidence type="ECO:0000259" key="4">
    <source>
        <dbReference type="Pfam" id="PF01048"/>
    </source>
</evidence>
<feature type="binding site" evidence="3">
    <location>
        <position position="193"/>
    </location>
    <ligand>
        <name>substrate</name>
    </ligand>
</feature>
<feature type="site" description="Important for substrate specificity" evidence="3">
    <location>
        <position position="229"/>
    </location>
</feature>
<comment type="subunit">
    <text evidence="3">Homotrimer.</text>
</comment>
<evidence type="ECO:0000313" key="6">
    <source>
        <dbReference type="Proteomes" id="UP001196980"/>
    </source>
</evidence>
<dbReference type="PANTHER" id="PTHR42679:SF2">
    <property type="entry name" value="S-METHYL-5'-THIOADENOSINE PHOSPHORYLASE"/>
    <property type="match status" value="1"/>
</dbReference>
<sequence length="271" mass="29518">MTEIGIIGGSGFYNVGDNDRPAATSIELIEEISVDTPYGSPSDRYKALRIAGRDVLFLPRHGAGHSIAPHKVNYRANIWGFSELGVNRIFAVGATGAINKVLNPGDMAILDQIIDMTHGRPSTFYEEGEVYHVDFTEPFCPQLRACLIEASKTLAYEHTIYDDGVYVCTQGPRLETRREISAYSCLGADVVGMTAMPEAILARELQICYSTIAVVTNHAAGVTSEKLTVTEVKDTMAKAFETLKTLLTAAITTVEPHRQCLCKDALKDAKA</sequence>
<dbReference type="SUPFAM" id="SSF53167">
    <property type="entry name" value="Purine and uridine phosphorylases"/>
    <property type="match status" value="1"/>
</dbReference>
<keyword evidence="3" id="KW-0660">Purine salvage</keyword>
<comment type="caution">
    <text evidence="3">Lacks conserved residue(s) required for the propagation of feature annotation.</text>
</comment>
<proteinExistence type="inferred from homology"/>
<evidence type="ECO:0000256" key="1">
    <source>
        <dbReference type="ARBA" id="ARBA00022676"/>
    </source>
</evidence>
<feature type="domain" description="Nucleoside phosphorylase" evidence="4">
    <location>
        <begin position="4"/>
        <end position="251"/>
    </location>
</feature>
<comment type="catalytic activity">
    <reaction evidence="3">
        <text>S-methyl-5'-thioinosine + phosphate = 5-(methylsulfanyl)-alpha-D-ribose 1-phosphate + hypoxanthine</text>
        <dbReference type="Rhea" id="RHEA:30643"/>
        <dbReference type="ChEBI" id="CHEBI:17368"/>
        <dbReference type="ChEBI" id="CHEBI:43474"/>
        <dbReference type="ChEBI" id="CHEBI:48595"/>
        <dbReference type="ChEBI" id="CHEBI:58533"/>
        <dbReference type="EC" id="2.4.2.44"/>
    </reaction>
</comment>
<feature type="binding site" evidence="3">
    <location>
        <position position="194"/>
    </location>
    <ligand>
        <name>phosphate</name>
        <dbReference type="ChEBI" id="CHEBI:43474"/>
    </ligand>
</feature>
<dbReference type="EC" id="2.4.2.44" evidence="3"/>
<evidence type="ECO:0000256" key="3">
    <source>
        <dbReference type="HAMAP-Rule" id="MF_01963"/>
    </source>
</evidence>
<comment type="similarity">
    <text evidence="3">Belongs to the PNP/MTAP phosphorylase family. MTAP subfamily.</text>
</comment>